<dbReference type="Gene3D" id="3.40.366.10">
    <property type="entry name" value="Malonyl-Coenzyme A Acyl Carrier Protein, domain 2"/>
    <property type="match status" value="2"/>
</dbReference>
<dbReference type="InterPro" id="IPR020806">
    <property type="entry name" value="PKS_PP-bd"/>
</dbReference>
<keyword evidence="2" id="KW-0597">Phosphoprotein</keyword>
<evidence type="ECO:0000259" key="8">
    <source>
        <dbReference type="PROSITE" id="PS52004"/>
    </source>
</evidence>
<dbReference type="PANTHER" id="PTHR43775:SF51">
    <property type="entry name" value="INACTIVE PHENOLPHTHIOCEROL SYNTHESIS POLYKETIDE SYNTHASE TYPE I PKS1-RELATED"/>
    <property type="match status" value="1"/>
</dbReference>
<dbReference type="SMART" id="SM00826">
    <property type="entry name" value="PKS_DH"/>
    <property type="match status" value="1"/>
</dbReference>
<dbReference type="InterPro" id="IPR016035">
    <property type="entry name" value="Acyl_Trfase/lysoPLipase"/>
</dbReference>
<dbReference type="InterPro" id="IPR020841">
    <property type="entry name" value="PKS_Beta-ketoAc_synthase_dom"/>
</dbReference>
<evidence type="ECO:0000256" key="1">
    <source>
        <dbReference type="ARBA" id="ARBA00022450"/>
    </source>
</evidence>
<dbReference type="InterPro" id="IPR036736">
    <property type="entry name" value="ACP-like_sf"/>
</dbReference>
<dbReference type="Pfam" id="PF08659">
    <property type="entry name" value="KR"/>
    <property type="match status" value="1"/>
</dbReference>
<dbReference type="Gene3D" id="3.40.50.720">
    <property type="entry name" value="NAD(P)-binding Rossmann-like Domain"/>
    <property type="match status" value="1"/>
</dbReference>
<evidence type="ECO:0000313" key="11">
    <source>
        <dbReference type="Proteomes" id="UP001596157"/>
    </source>
</evidence>
<dbReference type="Pfam" id="PF00550">
    <property type="entry name" value="PP-binding"/>
    <property type="match status" value="2"/>
</dbReference>
<evidence type="ECO:0000256" key="5">
    <source>
        <dbReference type="PROSITE-ProRule" id="PRU01363"/>
    </source>
</evidence>
<keyword evidence="11" id="KW-1185">Reference proteome</keyword>
<feature type="region of interest" description="C-terminal hotdog fold" evidence="5">
    <location>
        <begin position="2027"/>
        <end position="2165"/>
    </location>
</feature>
<feature type="domain" description="Ketosynthase family 3 (KS3)" evidence="8">
    <location>
        <begin position="15"/>
        <end position="430"/>
    </location>
</feature>
<dbReference type="SMART" id="SM00822">
    <property type="entry name" value="PKS_KR"/>
    <property type="match status" value="1"/>
</dbReference>
<dbReference type="SMART" id="SM00827">
    <property type="entry name" value="PKS_AT"/>
    <property type="match status" value="2"/>
</dbReference>
<organism evidence="10 11">
    <name type="scientific">Actinokineospora guangxiensis</name>
    <dbReference type="NCBI Taxonomy" id="1490288"/>
    <lineage>
        <taxon>Bacteria</taxon>
        <taxon>Bacillati</taxon>
        <taxon>Actinomycetota</taxon>
        <taxon>Actinomycetes</taxon>
        <taxon>Pseudonocardiales</taxon>
        <taxon>Pseudonocardiaceae</taxon>
        <taxon>Actinokineospora</taxon>
    </lineage>
</organism>
<dbReference type="InterPro" id="IPR049552">
    <property type="entry name" value="PKS_DH_N"/>
</dbReference>
<dbReference type="InterPro" id="IPR020807">
    <property type="entry name" value="PKS_DH"/>
</dbReference>
<dbReference type="Gene3D" id="3.40.47.10">
    <property type="match status" value="2"/>
</dbReference>
<dbReference type="Gene3D" id="3.10.129.110">
    <property type="entry name" value="Polyketide synthase dehydratase"/>
    <property type="match status" value="1"/>
</dbReference>
<dbReference type="CDD" id="cd00833">
    <property type="entry name" value="PKS"/>
    <property type="match status" value="2"/>
</dbReference>
<dbReference type="InterPro" id="IPR009081">
    <property type="entry name" value="PP-bd_ACP"/>
</dbReference>
<sequence length="2708" mass="279760">MDINDARGTADRLPDDAVAVVGMACRVPGANDVAGFWRLLSDGVDAIREAPEGRWYDVPELDRYRRGGFVDAVADFDAEFFGISPREAAAMDPRQRMALELAWEAVESSGTAAERLRGSDTAVFLGATGDDYAAVVQRYGPDVVSHHSLAGLSRGLIANRVSHRFGFHGPSLSVDTAQSSSLVAVQLACEALRTGSTRMALAGGVHLNLQPASTLALARAGALSPDCRSYTFDARANGFVRGEGGGVVVLKRLSDALADGDLVHCVLVGGAVNHDGAGQALTVPDGDAQRAMLSAAYTRAGVDPAQVQYVELHGTGTRAGDPVEAGALGAVLGAGRSGRDRLLVGSVKTNIGHLDAAAGAVGLIKVALSMRHGQIPASLNFQEPHPAIPLDEWNLSVNTATRAWPGDGPALAGVSSFGVGGANCHIVVAAAPAAAAPAREPAASAPAAERAVPVVVSAGSAAGLRAQAARLGDWLAAEESLTPADVGFSTATTRSALKHRGVVVAQDRAELADGLAALAAGLPAAGTVEGTATAGSGVVWVFPGQGSQWVGMALELWDTAPAFAARMDECERALSGLVDWTLRSALADETQLARVDVVQPALFAVMVSLAEVWRAAGVVPDAVVGHSQGEIAAACAAGIISLADGMRLVVARSRAINEGLSGRGTMASIATSAANIDTSTVFVAADNGPNAVVISGDVAAVEAVVADWAARDVRAKVIPVDYASHSAHVESVRDEVLTAARGIATTDTGVRFCSTVTGGDLDVAELTPEYWFRNLREPVRFADSVAALAAAGHSVFVEMSPHPVLASSVQDITARSEEDTAADTVVQGSLRRGEPQWRRLVLSMAELNAQGVPVDWTALFEGASRVPLPTYAFQRKSYWVSGDITEQTQAARPPAAQSSSAPAEPATRLGEKELRTLAHAHAAVVLGLGGPKDVDGASTFKELGFDSVMAVEFSNRLGTALDLRLPTSLTFDHPTPDAVVRHLSGTLSGAADEVAAVGGWSDDPIAIVGMSCRYPGAVDSPEDLWRLVFDGVDAIAPFPADRGWGAPVGEYAPVGGFLPGAGDFDAGLFRISPREAVAMDPQQRLVLEVAWEALERAGLDPSAQVGTRTGTFIGAMAQDYLPRLAEVQDELAGHALTGSAASVISGRVAYSLGLEGPAVTVDTACSSSLVALHMAAQSLRSGESTLALAGGVTVMATPGIFEEFSRQKGLAEDGRCKAFAGAADGTGWSEGIGVLVLERLSDARRNGRRVLAVLRGSAVNQDGASNGLTAPNGPSQERVIRQALANAGLKPDDVDAVEAHGTGTALGDPIEAQALLATYGRDRSEPLRLGSIKSNIGHTQAAAGVAGVIKMVHALHNGVLPRTLHVDEPTPHVDWESGAVALLTEQTPWPEVGRPRRAAVSSFGISGTNAHVIIEQGDPAPEPGTEREDALVPWLVSGRTAAALTAQAQRLHSQVTGDPEDPEVSEGALAVDAVARTLATGRAAMEHRAVVLGANRGELLAGLAALADGQRSAQLVSGVAGAAPEIGVLFTGQGSQRIGMGRELAARYPVFAEEWARVCAALDPLLERPLGEVVGAEPESETAALLHETAMTQPALFAFEVAAYRLVESFGVVPSVLVGHSIGELVAAHVAGVFSLEDAARLVAARGRLMQQLPRGGAMVAIEADEEDVYAALEDYADTVSMAAVNGPTACVISGEESSVLDIAGMFADAGHRTRQLRVSHAFHSPLMEPMLAEFAEVAASVTYSAPTLAVVSNVTGSVAGPGELENPEYWVRHVRGAVRFADGVRAALAEGVGAFIEVGPDGVLSAMAKETIGGSAPDVVAVPVVRKDRPEAKAFAEALARLHVAGAAVDWAAYLTAEGLSATSADLPTYAFEHRRYWASARADVVAGPAAGDHPFLTASTELATTGQLVVGGRIRLADEPWLADHRIFGAAVLPGAASVDLALRAAKEAGLGGVAELTLLAPLALGHDADVEVQLIVDATVDGKRSLEVHVRTAKGAPWTRMATGVLADTPLAESGESVWPPSNAEVVDIADLYAGLSRRGYGYGPAFQGVRAMWRDGDAFFADVELEQGRHTAAGFAVSPALLDAALHPVLVLLGQAEPDKVLLPYSWAGVALGETAGTSVRVRVRETGANEVSVQLSTPDGAPVLSVASLALLPASADQVVSGAVADALFALDWQPLGSSGERPDDVAVTWLKSPVADDVPSAARALAAEVLDQAKRWADSGQRRIVVTRLAVSVGEGDEPDVAQAPVWGLLRSAQTEHPDTVVLVDVDDDAASAALVETIGFAEPQVAVRRGVAYVPRLAQASAAAEAAQPDWSAGTVLLTGAGGALGSLLARHLVSAKGARKLLLLSRRGESAPGAGELTAELTALGAEVTHAACDAADRTALAALVDAVPADAPLTAVVHLAGVVDDAAVANLTPEQLETALRPKVDAAWNLHELTKDLDLSAFVLYSSVAGTFGTAGQANYAAGNAFLDALAAHRHAAGLPAASLAWGPWEIGMAGALSEVDLARLRRTGFVPIPDAAGTAMFDAALRLGAPAVVPAIVDRAAPGAVAHVLFRTRTETVEAAAVEEAAVPPVVKRLADVAAKERVEAMVELLLSTSAVVLGYPSTDDLEADMSFQEIGFDSLSGMDFRNQVKVDTGVEIPATIIYNYPTPAALASHLVDRMFGAGDDTEAADESAAAMSELDDEIDGLDIDDLIQRTLTD</sequence>
<dbReference type="Pfam" id="PF00109">
    <property type="entry name" value="ketoacyl-synt"/>
    <property type="match status" value="2"/>
</dbReference>
<evidence type="ECO:0000256" key="6">
    <source>
        <dbReference type="SAM" id="MobiDB-lite"/>
    </source>
</evidence>
<dbReference type="InterPro" id="IPR049900">
    <property type="entry name" value="PKS_mFAS_DH"/>
</dbReference>
<dbReference type="PROSITE" id="PS52019">
    <property type="entry name" value="PKS_MFAS_DH"/>
    <property type="match status" value="1"/>
</dbReference>
<dbReference type="Pfam" id="PF00698">
    <property type="entry name" value="Acyl_transf_1"/>
    <property type="match status" value="2"/>
</dbReference>
<dbReference type="InterPro" id="IPR057326">
    <property type="entry name" value="KR_dom"/>
</dbReference>
<dbReference type="Pfam" id="PF21089">
    <property type="entry name" value="PKS_DH_N"/>
    <property type="match status" value="1"/>
</dbReference>
<evidence type="ECO:0000256" key="2">
    <source>
        <dbReference type="ARBA" id="ARBA00022553"/>
    </source>
</evidence>
<comment type="caution">
    <text evidence="10">The sequence shown here is derived from an EMBL/GenBank/DDBJ whole genome shotgun (WGS) entry which is preliminary data.</text>
</comment>
<feature type="active site" description="Proton acceptor; for dehydratase activity" evidence="5">
    <location>
        <position position="1927"/>
    </location>
</feature>
<dbReference type="PROSITE" id="PS52004">
    <property type="entry name" value="KS3_2"/>
    <property type="match status" value="2"/>
</dbReference>
<dbReference type="PROSITE" id="PS50075">
    <property type="entry name" value="CARRIER"/>
    <property type="match status" value="2"/>
</dbReference>
<evidence type="ECO:0000313" key="10">
    <source>
        <dbReference type="EMBL" id="MFC5291161.1"/>
    </source>
</evidence>
<evidence type="ECO:0000256" key="4">
    <source>
        <dbReference type="ARBA" id="ARBA00023315"/>
    </source>
</evidence>
<dbReference type="SUPFAM" id="SSF55048">
    <property type="entry name" value="Probable ACP-binding domain of malonyl-CoA ACP transacylase"/>
    <property type="match status" value="2"/>
</dbReference>
<dbReference type="Gene3D" id="1.10.1200.10">
    <property type="entry name" value="ACP-like"/>
    <property type="match status" value="2"/>
</dbReference>
<dbReference type="EMBL" id="JBHSKF010000022">
    <property type="protein sequence ID" value="MFC5291161.1"/>
    <property type="molecule type" value="Genomic_DNA"/>
</dbReference>
<feature type="domain" description="PKS/mFAS DH" evidence="9">
    <location>
        <begin position="1895"/>
        <end position="2165"/>
    </location>
</feature>
<dbReference type="InterPro" id="IPR049551">
    <property type="entry name" value="PKS_DH_C"/>
</dbReference>
<dbReference type="Gene3D" id="3.30.70.3290">
    <property type="match status" value="2"/>
</dbReference>
<feature type="domain" description="Carrier" evidence="7">
    <location>
        <begin position="912"/>
        <end position="987"/>
    </location>
</feature>
<dbReference type="InterPro" id="IPR050091">
    <property type="entry name" value="PKS_NRPS_Biosynth_Enz"/>
</dbReference>
<dbReference type="InterPro" id="IPR032821">
    <property type="entry name" value="PKS_assoc"/>
</dbReference>
<feature type="region of interest" description="Disordered" evidence="6">
    <location>
        <begin position="887"/>
        <end position="907"/>
    </location>
</feature>
<feature type="active site" description="Proton donor; for dehydratase activity" evidence="5">
    <location>
        <position position="2087"/>
    </location>
</feature>
<dbReference type="SUPFAM" id="SSF53901">
    <property type="entry name" value="Thiolase-like"/>
    <property type="match status" value="2"/>
</dbReference>
<dbReference type="Pfam" id="PF02801">
    <property type="entry name" value="Ketoacyl-synt_C"/>
    <property type="match status" value="2"/>
</dbReference>
<dbReference type="Pfam" id="PF14765">
    <property type="entry name" value="PS-DH"/>
    <property type="match status" value="1"/>
</dbReference>
<dbReference type="SMART" id="SM00823">
    <property type="entry name" value="PKS_PP"/>
    <property type="match status" value="2"/>
</dbReference>
<protein>
    <submittedName>
        <fullName evidence="10">Type I polyketide synthase</fullName>
    </submittedName>
</protein>
<dbReference type="Proteomes" id="UP001596157">
    <property type="component" value="Unassembled WGS sequence"/>
</dbReference>
<gene>
    <name evidence="10" type="ORF">ACFPM7_29270</name>
</gene>
<accession>A0ABW0EWU7</accession>
<dbReference type="InterPro" id="IPR014030">
    <property type="entry name" value="Ketoacyl_synth_N"/>
</dbReference>
<reference evidence="11" key="1">
    <citation type="journal article" date="2019" name="Int. J. Syst. Evol. Microbiol.">
        <title>The Global Catalogue of Microorganisms (GCM) 10K type strain sequencing project: providing services to taxonomists for standard genome sequencing and annotation.</title>
        <authorList>
            <consortium name="The Broad Institute Genomics Platform"/>
            <consortium name="The Broad Institute Genome Sequencing Center for Infectious Disease"/>
            <person name="Wu L."/>
            <person name="Ma J."/>
        </authorList>
    </citation>
    <scope>NUCLEOTIDE SEQUENCE [LARGE SCALE GENOMIC DNA]</scope>
    <source>
        <strain evidence="11">CCUG 59778</strain>
    </source>
</reference>
<name>A0ABW0EWU7_9PSEU</name>
<evidence type="ECO:0000259" key="9">
    <source>
        <dbReference type="PROSITE" id="PS52019"/>
    </source>
</evidence>
<dbReference type="SUPFAM" id="SSF47336">
    <property type="entry name" value="ACP-like"/>
    <property type="match status" value="2"/>
</dbReference>
<feature type="domain" description="Carrier" evidence="7">
    <location>
        <begin position="2594"/>
        <end position="2669"/>
    </location>
</feature>
<dbReference type="SMART" id="SM00825">
    <property type="entry name" value="PKS_KS"/>
    <property type="match status" value="2"/>
</dbReference>
<evidence type="ECO:0000259" key="7">
    <source>
        <dbReference type="PROSITE" id="PS50075"/>
    </source>
</evidence>
<dbReference type="InterPro" id="IPR016036">
    <property type="entry name" value="Malonyl_transacylase_ACP-bd"/>
</dbReference>
<dbReference type="InterPro" id="IPR001227">
    <property type="entry name" value="Ac_transferase_dom_sf"/>
</dbReference>
<proteinExistence type="predicted"/>
<dbReference type="RefSeq" id="WP_378251074.1">
    <property type="nucleotide sequence ID" value="NZ_JBHSKF010000022.1"/>
</dbReference>
<dbReference type="PANTHER" id="PTHR43775">
    <property type="entry name" value="FATTY ACID SYNTHASE"/>
    <property type="match status" value="1"/>
</dbReference>
<evidence type="ECO:0000256" key="3">
    <source>
        <dbReference type="ARBA" id="ARBA00022679"/>
    </source>
</evidence>
<dbReference type="SMART" id="SM01294">
    <property type="entry name" value="PKS_PP_betabranch"/>
    <property type="match status" value="2"/>
</dbReference>
<dbReference type="PROSITE" id="PS00606">
    <property type="entry name" value="KS3_1"/>
    <property type="match status" value="1"/>
</dbReference>
<feature type="region of interest" description="N-terminal hotdog fold" evidence="5">
    <location>
        <begin position="1895"/>
        <end position="2016"/>
    </location>
</feature>
<dbReference type="InterPro" id="IPR018201">
    <property type="entry name" value="Ketoacyl_synth_AS"/>
</dbReference>
<dbReference type="Pfam" id="PF16197">
    <property type="entry name" value="KAsynt_C_assoc"/>
    <property type="match status" value="2"/>
</dbReference>
<dbReference type="InterPro" id="IPR016039">
    <property type="entry name" value="Thiolase-like"/>
</dbReference>
<keyword evidence="1" id="KW-0596">Phosphopantetheine</keyword>
<dbReference type="InterPro" id="IPR013968">
    <property type="entry name" value="PKS_KR"/>
</dbReference>
<dbReference type="SUPFAM" id="SSF51735">
    <property type="entry name" value="NAD(P)-binding Rossmann-fold domains"/>
    <property type="match status" value="2"/>
</dbReference>
<dbReference type="InterPro" id="IPR014043">
    <property type="entry name" value="Acyl_transferase_dom"/>
</dbReference>
<dbReference type="InterPro" id="IPR042104">
    <property type="entry name" value="PKS_dehydratase_sf"/>
</dbReference>
<dbReference type="InterPro" id="IPR014031">
    <property type="entry name" value="Ketoacyl_synth_C"/>
</dbReference>
<dbReference type="SUPFAM" id="SSF52151">
    <property type="entry name" value="FabD/lysophospholipase-like"/>
    <property type="match status" value="2"/>
</dbReference>
<dbReference type="InterPro" id="IPR036291">
    <property type="entry name" value="NAD(P)-bd_dom_sf"/>
</dbReference>
<dbReference type="CDD" id="cd08956">
    <property type="entry name" value="KR_3_FAS_SDR_x"/>
    <property type="match status" value="1"/>
</dbReference>
<feature type="domain" description="Ketosynthase family 3 (KS3)" evidence="8">
    <location>
        <begin position="1002"/>
        <end position="1416"/>
    </location>
</feature>
<keyword evidence="3" id="KW-0808">Transferase</keyword>
<keyword evidence="4" id="KW-0012">Acyltransferase</keyword>